<comment type="caution">
    <text evidence="2">The sequence shown here is derived from an EMBL/GenBank/DDBJ whole genome shotgun (WGS) entry which is preliminary data.</text>
</comment>
<evidence type="ECO:0000313" key="2">
    <source>
        <dbReference type="EMBL" id="CAK8671074.1"/>
    </source>
</evidence>
<evidence type="ECO:0000256" key="1">
    <source>
        <dbReference type="SAM" id="SignalP"/>
    </source>
</evidence>
<keyword evidence="3" id="KW-1185">Reference proteome</keyword>
<sequence length="156" mass="17956">MNLKLTLCMLLVCSLLLSSDGFWSGRRRRRISFRGFLKNKTFRQLAAVNCRLFGSKNKFAKIGCGLWRRFGDEGIENLKELRDQDFKKYDDALQQIAEELSSDFDPQEVADGLVELDRIFAEKNDYNDISNNDVNDDVDFLDLLNDDDVASEQQTA</sequence>
<proteinExistence type="predicted"/>
<gene>
    <name evidence="2" type="ORF">CVLEPA_LOCUS96</name>
</gene>
<organism evidence="2 3">
    <name type="scientific">Clavelina lepadiformis</name>
    <name type="common">Light-bulb sea squirt</name>
    <name type="synonym">Ascidia lepadiformis</name>
    <dbReference type="NCBI Taxonomy" id="159417"/>
    <lineage>
        <taxon>Eukaryota</taxon>
        <taxon>Metazoa</taxon>
        <taxon>Chordata</taxon>
        <taxon>Tunicata</taxon>
        <taxon>Ascidiacea</taxon>
        <taxon>Aplousobranchia</taxon>
        <taxon>Clavelinidae</taxon>
        <taxon>Clavelina</taxon>
    </lineage>
</organism>
<accession>A0ABP0EY15</accession>
<evidence type="ECO:0000313" key="3">
    <source>
        <dbReference type="Proteomes" id="UP001642483"/>
    </source>
</evidence>
<reference evidence="2 3" key="1">
    <citation type="submission" date="2024-02" db="EMBL/GenBank/DDBJ databases">
        <authorList>
            <person name="Daric V."/>
            <person name="Darras S."/>
        </authorList>
    </citation>
    <scope>NUCLEOTIDE SEQUENCE [LARGE SCALE GENOMIC DNA]</scope>
</reference>
<dbReference type="EMBL" id="CAWYQH010000001">
    <property type="protein sequence ID" value="CAK8671074.1"/>
    <property type="molecule type" value="Genomic_DNA"/>
</dbReference>
<feature type="signal peptide" evidence="1">
    <location>
        <begin position="1"/>
        <end position="21"/>
    </location>
</feature>
<feature type="chain" id="PRO_5047520959" evidence="1">
    <location>
        <begin position="22"/>
        <end position="156"/>
    </location>
</feature>
<protein>
    <submittedName>
        <fullName evidence="2">Uncharacterized protein</fullName>
    </submittedName>
</protein>
<name>A0ABP0EY15_CLALP</name>
<dbReference type="Proteomes" id="UP001642483">
    <property type="component" value="Unassembled WGS sequence"/>
</dbReference>
<keyword evidence="1" id="KW-0732">Signal</keyword>